<proteinExistence type="predicted"/>
<accession>A0A813GW28</accession>
<evidence type="ECO:0000313" key="2">
    <source>
        <dbReference type="EMBL" id="CAE8628493.1"/>
    </source>
</evidence>
<feature type="non-terminal residue" evidence="2">
    <location>
        <position position="1"/>
    </location>
</feature>
<feature type="compositionally biased region" description="Low complexity" evidence="1">
    <location>
        <begin position="1"/>
        <end position="14"/>
    </location>
</feature>
<feature type="compositionally biased region" description="Basic and acidic residues" evidence="1">
    <location>
        <begin position="15"/>
        <end position="29"/>
    </location>
</feature>
<name>A0A813GW28_POLGL</name>
<dbReference type="AlphaFoldDB" id="A0A813GW28"/>
<comment type="caution">
    <text evidence="2">The sequence shown here is derived from an EMBL/GenBank/DDBJ whole genome shotgun (WGS) entry which is preliminary data.</text>
</comment>
<sequence>QPTQQVQQSTSQRPAQERNERSLRSRAGDEERDELGSTSASRGAVEELRRRGFGSRSRSSSGAGETRTPPGTAALKLPPLIPSKGSNSVLGSKATAAVAARTQVAAVHALGLRGRQGRTAALRDPTW</sequence>
<organism evidence="2 3">
    <name type="scientific">Polarella glacialis</name>
    <name type="common">Dinoflagellate</name>
    <dbReference type="NCBI Taxonomy" id="89957"/>
    <lineage>
        <taxon>Eukaryota</taxon>
        <taxon>Sar</taxon>
        <taxon>Alveolata</taxon>
        <taxon>Dinophyceae</taxon>
        <taxon>Suessiales</taxon>
        <taxon>Suessiaceae</taxon>
        <taxon>Polarella</taxon>
    </lineage>
</organism>
<evidence type="ECO:0000256" key="1">
    <source>
        <dbReference type="SAM" id="MobiDB-lite"/>
    </source>
</evidence>
<reference evidence="2" key="1">
    <citation type="submission" date="2021-02" db="EMBL/GenBank/DDBJ databases">
        <authorList>
            <person name="Dougan E. K."/>
            <person name="Rhodes N."/>
            <person name="Thang M."/>
            <person name="Chan C."/>
        </authorList>
    </citation>
    <scope>NUCLEOTIDE SEQUENCE</scope>
</reference>
<dbReference type="Proteomes" id="UP000654075">
    <property type="component" value="Unassembled WGS sequence"/>
</dbReference>
<dbReference type="EMBL" id="CAJNNV010029409">
    <property type="protein sequence ID" value="CAE8628493.1"/>
    <property type="molecule type" value="Genomic_DNA"/>
</dbReference>
<gene>
    <name evidence="2" type="ORF">PGLA1383_LOCUS45118</name>
</gene>
<keyword evidence="3" id="KW-1185">Reference proteome</keyword>
<feature type="region of interest" description="Disordered" evidence="1">
    <location>
        <begin position="1"/>
        <end position="89"/>
    </location>
</feature>
<evidence type="ECO:0000313" key="3">
    <source>
        <dbReference type="Proteomes" id="UP000654075"/>
    </source>
</evidence>
<protein>
    <submittedName>
        <fullName evidence="2">Uncharacterized protein</fullName>
    </submittedName>
</protein>